<evidence type="ECO:0000256" key="1">
    <source>
        <dbReference type="ARBA" id="ARBA00001933"/>
    </source>
</evidence>
<dbReference type="PANTHER" id="PTHR43094:SF1">
    <property type="entry name" value="AMINOTRANSFERASE CLASS-III"/>
    <property type="match status" value="1"/>
</dbReference>
<sequence length="460" mass="50785">MTQSIKPTHFRSEGDVNTTPARQAWNASLNDERTQELLQRDSDVFLHQAMSTPCLDALEAAEGIYIQDATGKKYMDFHGNNVHQLGYGHSHVIKRVTEQIANLPFSPRRFTNETAIQCAEKLTQICGGELNRVLFAPGGTSAIGMALKLARHVTGNFKVVSLWDSFHGASLDAISVGGEACFREGMGPLMAGVERIPPAVSYRGAFQNVSSEGSDVHYADYLEYVIEKEGGIGAFIAEAVRNTDVQVPSKAYWKRIREICDKHDVMLIIDDIPNGMGRSGEWFTYQAYDIEPDILCIGKGFGGGLVPIAAMVTKDKYNTAEQISMGHYTHEKSPIGCAAALATMEAIEQEGLLEKVKDDSEFVREKLLEMKEKYPVIGDVRGIGLLWGVELVTDRQTKQRAFDEAEAVLYQCLNNGLSFKVSQGNVIQLSPPLIISRQQLTEALAIFEEAIANVCNEHNY</sequence>
<dbReference type="Proteomes" id="UP000576645">
    <property type="component" value="Unassembled WGS sequence"/>
</dbReference>
<dbReference type="GO" id="GO:0030170">
    <property type="term" value="F:pyridoxal phosphate binding"/>
    <property type="evidence" value="ECO:0007669"/>
    <property type="project" value="InterPro"/>
</dbReference>
<dbReference type="InterPro" id="IPR015424">
    <property type="entry name" value="PyrdxlP-dep_Trfase"/>
</dbReference>
<dbReference type="SUPFAM" id="SSF53383">
    <property type="entry name" value="PLP-dependent transferases"/>
    <property type="match status" value="1"/>
</dbReference>
<dbReference type="PIRSF" id="PIRSF000521">
    <property type="entry name" value="Transaminase_4ab_Lys_Orn"/>
    <property type="match status" value="1"/>
</dbReference>
<reference evidence="5 6" key="1">
    <citation type="submission" date="2019-09" db="EMBL/GenBank/DDBJ databases">
        <title>Draft genome sequencing and comparative genomics of hatchery-associated Vibrios.</title>
        <authorList>
            <person name="Kehlet-Delgado H."/>
            <person name="Mueller R.S."/>
        </authorList>
    </citation>
    <scope>NUCLEOTIDE SEQUENCE [LARGE SCALE GENOMIC DNA]</scope>
    <source>
        <strain evidence="5 6">09-121-3</strain>
    </source>
</reference>
<protein>
    <submittedName>
        <fullName evidence="5">Aspartate aminotransferase family protein</fullName>
    </submittedName>
</protein>
<comment type="caution">
    <text evidence="5">The sequence shown here is derived from an EMBL/GenBank/DDBJ whole genome shotgun (WGS) entry which is preliminary data.</text>
</comment>
<comment type="similarity">
    <text evidence="2 4">Belongs to the class-III pyridoxal-phosphate-dependent aminotransferase family.</text>
</comment>
<comment type="cofactor">
    <cofactor evidence="1">
        <name>pyridoxal 5'-phosphate</name>
        <dbReference type="ChEBI" id="CHEBI:597326"/>
    </cofactor>
</comment>
<evidence type="ECO:0000256" key="4">
    <source>
        <dbReference type="RuleBase" id="RU003560"/>
    </source>
</evidence>
<evidence type="ECO:0000256" key="2">
    <source>
        <dbReference type="ARBA" id="ARBA00008954"/>
    </source>
</evidence>
<keyword evidence="5" id="KW-0808">Transferase</keyword>
<dbReference type="Gene3D" id="3.90.1150.10">
    <property type="entry name" value="Aspartate Aminotransferase, domain 1"/>
    <property type="match status" value="1"/>
</dbReference>
<accession>A0AAP6ZQA2</accession>
<evidence type="ECO:0000313" key="6">
    <source>
        <dbReference type="Proteomes" id="UP000576645"/>
    </source>
</evidence>
<dbReference type="EMBL" id="VTXP01000006">
    <property type="protein sequence ID" value="NOJ23640.1"/>
    <property type="molecule type" value="Genomic_DNA"/>
</dbReference>
<evidence type="ECO:0000256" key="3">
    <source>
        <dbReference type="ARBA" id="ARBA00022898"/>
    </source>
</evidence>
<dbReference type="GO" id="GO:0008483">
    <property type="term" value="F:transaminase activity"/>
    <property type="evidence" value="ECO:0007669"/>
    <property type="project" value="UniProtKB-KW"/>
</dbReference>
<dbReference type="Gene3D" id="3.40.640.10">
    <property type="entry name" value="Type I PLP-dependent aspartate aminotransferase-like (Major domain)"/>
    <property type="match status" value="1"/>
</dbReference>
<dbReference type="InterPro" id="IPR049704">
    <property type="entry name" value="Aminotrans_3_PPA_site"/>
</dbReference>
<dbReference type="PROSITE" id="PS00600">
    <property type="entry name" value="AA_TRANSFER_CLASS_3"/>
    <property type="match status" value="1"/>
</dbReference>
<dbReference type="InterPro" id="IPR015422">
    <property type="entry name" value="PyrdxlP-dep_Trfase_small"/>
</dbReference>
<dbReference type="NCBIfam" id="NF004755">
    <property type="entry name" value="PRK06082.1"/>
    <property type="match status" value="1"/>
</dbReference>
<gene>
    <name evidence="5" type="ORF">F0238_12965</name>
</gene>
<name>A0AAP6ZQA2_9VIBR</name>
<dbReference type="RefSeq" id="WP_171352855.1">
    <property type="nucleotide sequence ID" value="NZ_VTXP01000006.1"/>
</dbReference>
<dbReference type="CDD" id="cd00610">
    <property type="entry name" value="OAT_like"/>
    <property type="match status" value="1"/>
</dbReference>
<dbReference type="PANTHER" id="PTHR43094">
    <property type="entry name" value="AMINOTRANSFERASE"/>
    <property type="match status" value="1"/>
</dbReference>
<dbReference type="Pfam" id="PF00202">
    <property type="entry name" value="Aminotran_3"/>
    <property type="match status" value="1"/>
</dbReference>
<keyword evidence="5" id="KW-0032">Aminotransferase</keyword>
<proteinExistence type="inferred from homology"/>
<dbReference type="InterPro" id="IPR015421">
    <property type="entry name" value="PyrdxlP-dep_Trfase_major"/>
</dbReference>
<evidence type="ECO:0000313" key="5">
    <source>
        <dbReference type="EMBL" id="NOJ23640.1"/>
    </source>
</evidence>
<dbReference type="AlphaFoldDB" id="A0AAP6ZQA2"/>
<dbReference type="InterPro" id="IPR005814">
    <property type="entry name" value="Aminotrans_3"/>
</dbReference>
<organism evidence="5 6">
    <name type="scientific">Vibrio coralliilyticus</name>
    <dbReference type="NCBI Taxonomy" id="190893"/>
    <lineage>
        <taxon>Bacteria</taxon>
        <taxon>Pseudomonadati</taxon>
        <taxon>Pseudomonadota</taxon>
        <taxon>Gammaproteobacteria</taxon>
        <taxon>Vibrionales</taxon>
        <taxon>Vibrionaceae</taxon>
        <taxon>Vibrio</taxon>
    </lineage>
</organism>
<keyword evidence="3 4" id="KW-0663">Pyridoxal phosphate</keyword>